<keyword evidence="2" id="KW-1185">Reference proteome</keyword>
<name>A0ABP9FXM5_9MICC</name>
<dbReference type="Proteomes" id="UP001500368">
    <property type="component" value="Unassembled WGS sequence"/>
</dbReference>
<dbReference type="EMBL" id="BAABLW010000007">
    <property type="protein sequence ID" value="GAA4921521.1"/>
    <property type="molecule type" value="Genomic_DNA"/>
</dbReference>
<accession>A0ABP9FXM5</accession>
<sequence length="94" mass="10112">MGEDRLPEGEVHLQQPVTVVGGDSPTLCVGMVMESAPPQCEGPTITNWDWGSYEGTYVAHPEGSWGDFLLRGVHDARANTFTVTEAEPNSPPSN</sequence>
<gene>
    <name evidence="1" type="ORF">GCM10025790_17580</name>
</gene>
<evidence type="ECO:0000313" key="2">
    <source>
        <dbReference type="Proteomes" id="UP001500368"/>
    </source>
</evidence>
<evidence type="ECO:0000313" key="1">
    <source>
        <dbReference type="EMBL" id="GAA4921521.1"/>
    </source>
</evidence>
<reference evidence="2" key="1">
    <citation type="journal article" date="2019" name="Int. J. Syst. Evol. Microbiol.">
        <title>The Global Catalogue of Microorganisms (GCM) 10K type strain sequencing project: providing services to taxonomists for standard genome sequencing and annotation.</title>
        <authorList>
            <consortium name="The Broad Institute Genomics Platform"/>
            <consortium name="The Broad Institute Genome Sequencing Center for Infectious Disease"/>
            <person name="Wu L."/>
            <person name="Ma J."/>
        </authorList>
    </citation>
    <scope>NUCLEOTIDE SEQUENCE [LARGE SCALE GENOMIC DNA]</scope>
    <source>
        <strain evidence="2">JCM 19129</strain>
    </source>
</reference>
<organism evidence="1 2">
    <name type="scientific">Nesterenkonia rhizosphaerae</name>
    <dbReference type="NCBI Taxonomy" id="1348272"/>
    <lineage>
        <taxon>Bacteria</taxon>
        <taxon>Bacillati</taxon>
        <taxon>Actinomycetota</taxon>
        <taxon>Actinomycetes</taxon>
        <taxon>Micrococcales</taxon>
        <taxon>Micrococcaceae</taxon>
        <taxon>Nesterenkonia</taxon>
    </lineage>
</organism>
<protein>
    <submittedName>
        <fullName evidence="1">Uncharacterized protein</fullName>
    </submittedName>
</protein>
<comment type="caution">
    <text evidence="1">The sequence shown here is derived from an EMBL/GenBank/DDBJ whole genome shotgun (WGS) entry which is preliminary data.</text>
</comment>
<proteinExistence type="predicted"/>